<dbReference type="AlphaFoldDB" id="A0A6J7HPH8"/>
<gene>
    <name evidence="1" type="ORF">UFOPK3605_01669</name>
    <name evidence="2" type="ORF">UFOPK3897_01182</name>
</gene>
<sequence length="248" mass="27193">MNRPAWTAKPKFLILAVGLPVLILGGVSSALIVTNSENQSETTEVEATSTTTTSTTAVPVVEEEVQGWINNISVDSRNAFNQCFAGRIPRSEVVALRTDLNYLYSMEPQYKQIVMDCYEKLRQTNAEVGSYDYNQHFAPRPTCDTPPDIVGMTPNEARQNFSQFRDPYAGGAWRGEILSGPCIPILAWADPCEGYEFTPDDLNNAKIIVGLPPTPGPVRWFNMPFGVKVLPVCPPVTPPTTSTDPPIG</sequence>
<dbReference type="EMBL" id="CAFBMM010000156">
    <property type="protein sequence ID" value="CAB4921298.1"/>
    <property type="molecule type" value="Genomic_DNA"/>
</dbReference>
<evidence type="ECO:0000313" key="1">
    <source>
        <dbReference type="EMBL" id="CAB4921298.1"/>
    </source>
</evidence>
<dbReference type="EMBL" id="CAFBOF010000029">
    <property type="protein sequence ID" value="CAB4982244.1"/>
    <property type="molecule type" value="Genomic_DNA"/>
</dbReference>
<reference evidence="1" key="1">
    <citation type="submission" date="2020-05" db="EMBL/GenBank/DDBJ databases">
        <authorList>
            <person name="Chiriac C."/>
            <person name="Salcher M."/>
            <person name="Ghai R."/>
            <person name="Kavagutti S V."/>
        </authorList>
    </citation>
    <scope>NUCLEOTIDE SEQUENCE</scope>
</reference>
<evidence type="ECO:0000313" key="2">
    <source>
        <dbReference type="EMBL" id="CAB4982244.1"/>
    </source>
</evidence>
<proteinExistence type="predicted"/>
<organism evidence="1">
    <name type="scientific">freshwater metagenome</name>
    <dbReference type="NCBI Taxonomy" id="449393"/>
    <lineage>
        <taxon>unclassified sequences</taxon>
        <taxon>metagenomes</taxon>
        <taxon>ecological metagenomes</taxon>
    </lineage>
</organism>
<name>A0A6J7HPH8_9ZZZZ</name>
<protein>
    <submittedName>
        <fullName evidence="1">Unannotated protein</fullName>
    </submittedName>
</protein>
<accession>A0A6J7HPH8</accession>